<accession>L2GXJ8</accession>
<name>L2GXJ8_VAVCU</name>
<evidence type="ECO:0000256" key="1">
    <source>
        <dbReference type="SAM" id="MobiDB-lite"/>
    </source>
</evidence>
<protein>
    <recommendedName>
        <fullName evidence="4">PH domain-containing protein</fullName>
    </recommendedName>
</protein>
<proteinExistence type="predicted"/>
<dbReference type="HOGENOM" id="CLU_279009_0_0_1"/>
<sequence length="1105" mass="126015">MKEAGNKSPQSMQKQMIYRYNPANSFVSDSYKKGCARKQTMKEMPRYENDKKLRADKSSLGGNCIVCTCGKKDLRTSANDQKDCANSVETEAFLDAREDGYCGGCEGKNAITIGNCRSSINILFPNPGLENLPAHKENILFNKIYAQHISHDYANVMNQINEENTGQTSAVSEAEIAEIVAASRQSRELAGVMYEEQPSYPERRRKGIAEELKPEYVPLDQTSRTYESSSYEYEGYYTDLGHVSENESFEEMFRSSYSSDETPDPKIWCSRRISSRQKLKIDKLNMLSTKKHGEDAIVDYENGYNMNNISTNRHADVKGKNLAGDKESYQYLDKFGTKNNEKIPKKCLLNIRTNNADTRGRTEGVSEMQKTDGASSGALQGENLEENLHISRSHVNGMQKQGQNLEQNPCEILDGEKNLITQDKKTVEPLEKTEEPPHGQKHEYSFMLADDVVQNKNILLERIKKKIASKLSEPESANNNESFIIRKEATASIEKGKNQDKIFRLLREQLAGRSKKMKGNKVKSADSFVRKYDVSNQNFVIDRTAGNTRELEKKFVKCMKEHLKLNKGSAVGDNVSISGDAKKSKGLKDSFIRLLDSYTVDQVDKTITDDNGQSIKIVRDGNRVNSAVPKSTESGEKIHADERNLLLLDDSFYVTSLENNVLENRKMELSVKMHNFKIIIKKTQQRTDEEIEVVKEGPLGPSSALFNDEKMIETGNFSPSSISDGIKDVETKIFNLDEQIQKEFSHDGTGESKLDIKEEDRIIEEYSAASDRVVQESGEQSNTNITEYHGVTAMVNTIDETKMDMLDRKVVEEDQIVLEKEGAVAGVAVSGDESNAENIKIVEITDEAKVEENVENVFMGDVIEIKIDEDPERELEKELKQRIRTQYVEGTEIKSIEVPVTEKKVFSLYEPYHDYNFERLFYQFHIEECESLKEFGHANIIGKMHYRSETNFFNFNWVKLSERKLFCYKPEFSYIRRGESDLLSPSLNEKFHALDFAVELEGAKLFLYSAPTFTLQNAIKLFKCNKISEFMDITNFHVVNVTPKGSKYLVDISNDHIRKQFMIKDLSFTIESSDVKYFFRVETLKAFINWLACLYMRIHNLKGFV</sequence>
<evidence type="ECO:0008006" key="4">
    <source>
        <dbReference type="Google" id="ProtNLM"/>
    </source>
</evidence>
<gene>
    <name evidence="2" type="ORF">VCUG_00325</name>
</gene>
<dbReference type="OrthoDB" id="10416744at2759"/>
<evidence type="ECO:0000313" key="2">
    <source>
        <dbReference type="EMBL" id="ELA48087.1"/>
    </source>
</evidence>
<dbReference type="GeneID" id="19878213"/>
<organism evidence="2 3">
    <name type="scientific">Vavraia culicis (isolate floridensis)</name>
    <name type="common">Microsporidian parasite</name>
    <dbReference type="NCBI Taxonomy" id="948595"/>
    <lineage>
        <taxon>Eukaryota</taxon>
        <taxon>Fungi</taxon>
        <taxon>Fungi incertae sedis</taxon>
        <taxon>Microsporidia</taxon>
        <taxon>Pleistophoridae</taxon>
        <taxon>Vavraia</taxon>
    </lineage>
</organism>
<dbReference type="InParanoid" id="L2GXJ8"/>
<dbReference type="EMBL" id="GL877407">
    <property type="protein sequence ID" value="ELA48087.1"/>
    <property type="molecule type" value="Genomic_DNA"/>
</dbReference>
<dbReference type="VEuPathDB" id="MicrosporidiaDB:VCUG_00325"/>
<feature type="region of interest" description="Disordered" evidence="1">
    <location>
        <begin position="358"/>
        <end position="378"/>
    </location>
</feature>
<dbReference type="RefSeq" id="XP_008073347.1">
    <property type="nucleotide sequence ID" value="XM_008075156.1"/>
</dbReference>
<keyword evidence="3" id="KW-1185">Reference proteome</keyword>
<dbReference type="Proteomes" id="UP000011081">
    <property type="component" value="Unassembled WGS sequence"/>
</dbReference>
<reference evidence="3" key="1">
    <citation type="submission" date="2011-03" db="EMBL/GenBank/DDBJ databases">
        <title>The genome sequence of Vavraia culicis strain floridensis.</title>
        <authorList>
            <consortium name="The Broad Institute Genome Sequencing Platform"/>
            <person name="Cuomo C."/>
            <person name="Becnel J."/>
            <person name="Sanscrainte N."/>
            <person name="Young S.K."/>
            <person name="Zeng Q."/>
            <person name="Gargeya S."/>
            <person name="Fitzgerald M."/>
            <person name="Haas B."/>
            <person name="Abouelleil A."/>
            <person name="Alvarado L."/>
            <person name="Arachchi H.M."/>
            <person name="Berlin A."/>
            <person name="Chapman S.B."/>
            <person name="Gearin G."/>
            <person name="Goldberg J."/>
            <person name="Griggs A."/>
            <person name="Gujja S."/>
            <person name="Hansen M."/>
            <person name="Heiman D."/>
            <person name="Howarth C."/>
            <person name="Larimer J."/>
            <person name="Lui A."/>
            <person name="MacDonald P.J.P."/>
            <person name="McCowen C."/>
            <person name="Montmayeur A."/>
            <person name="Murphy C."/>
            <person name="Neiman D."/>
            <person name="Pearson M."/>
            <person name="Priest M."/>
            <person name="Roberts A."/>
            <person name="Saif S."/>
            <person name="Shea T."/>
            <person name="Sisk P."/>
            <person name="Stolte C."/>
            <person name="Sykes S."/>
            <person name="Wortman J."/>
            <person name="Nusbaum C."/>
            <person name="Birren B."/>
        </authorList>
    </citation>
    <scope>NUCLEOTIDE SEQUENCE [LARGE SCALE GENOMIC DNA]</scope>
    <source>
        <strain evidence="3">floridensis</strain>
    </source>
</reference>
<evidence type="ECO:0000313" key="3">
    <source>
        <dbReference type="Proteomes" id="UP000011081"/>
    </source>
</evidence>
<dbReference type="AlphaFoldDB" id="L2GXJ8"/>
<dbReference type="OMA" id="HIEECES"/>